<dbReference type="NCBIfam" id="NF033179">
    <property type="entry name" value="TnsA_like_Actin"/>
    <property type="match status" value="1"/>
</dbReference>
<dbReference type="InterPro" id="IPR048000">
    <property type="entry name" value="TnsA-like"/>
</dbReference>
<dbReference type="Proteomes" id="UP001598251">
    <property type="component" value="Unassembled WGS sequence"/>
</dbReference>
<protein>
    <submittedName>
        <fullName evidence="1">TnsA-like heteromeric transposase endonuclease subunit</fullName>
    </submittedName>
</protein>
<comment type="caution">
    <text evidence="1">The sequence shown here is derived from an EMBL/GenBank/DDBJ whole genome shotgun (WGS) entry which is preliminary data.</text>
</comment>
<proteinExistence type="predicted"/>
<dbReference type="RefSeq" id="WP_382826460.1">
    <property type="nucleotide sequence ID" value="NZ_JBHXLY010000012.1"/>
</dbReference>
<dbReference type="EMBL" id="JBHXOF010000011">
    <property type="protein sequence ID" value="MFD4214996.1"/>
    <property type="molecule type" value="Genomic_DNA"/>
</dbReference>
<evidence type="ECO:0000313" key="2">
    <source>
        <dbReference type="Proteomes" id="UP001598251"/>
    </source>
</evidence>
<name>A0ABW6EI85_9ACTN</name>
<accession>A0ABW6EI85</accession>
<evidence type="ECO:0000313" key="1">
    <source>
        <dbReference type="EMBL" id="MFD4214996.1"/>
    </source>
</evidence>
<sequence length="276" mass="30231">MFEQGGAEEPSDVVWSDQCAWTDLIAQVQVTAGRSALDLSDDWARRWTVTWRTGAGEVSCAVRDLNGMVVSGRPMRRFSWRRDQRHRPNLQAMVSTGRLHGAESLEEARVLLALDFAGDVVEVASQPFRLRFDAGADRRSHIPDFLAMTRWGWWLIDVRPAALVREADVVAFAATAEAALACGWRCAVVGGWRDNAFAALDAFSSHRRPLSDPLGLRPALLAAAEEGLTFGELAAGSGCEPVARAQLLHLLWRRRIGVDLRHPLTDASPVRVGAGG</sequence>
<reference evidence="1 2" key="1">
    <citation type="submission" date="2024-09" db="EMBL/GenBank/DDBJ databases">
        <title>The Natural Products Discovery Center: Release of the First 8490 Sequenced Strains for Exploring Actinobacteria Biosynthetic Diversity.</title>
        <authorList>
            <person name="Kalkreuter E."/>
            <person name="Kautsar S.A."/>
            <person name="Yang D."/>
            <person name="Bader C.D."/>
            <person name="Teijaro C.N."/>
            <person name="Fluegel L."/>
            <person name="Davis C.M."/>
            <person name="Simpson J.R."/>
            <person name="Lauterbach L."/>
            <person name="Steele A.D."/>
            <person name="Gui C."/>
            <person name="Meng S."/>
            <person name="Li G."/>
            <person name="Viehrig K."/>
            <person name="Ye F."/>
            <person name="Su P."/>
            <person name="Kiefer A.F."/>
            <person name="Nichols A."/>
            <person name="Cepeda A.J."/>
            <person name="Yan W."/>
            <person name="Fan B."/>
            <person name="Jiang Y."/>
            <person name="Adhikari A."/>
            <person name="Zheng C.-J."/>
            <person name="Schuster L."/>
            <person name="Cowan T.M."/>
            <person name="Smanski M.J."/>
            <person name="Chevrette M.G."/>
            <person name="De Carvalho L.P.S."/>
            <person name="Shen B."/>
        </authorList>
    </citation>
    <scope>NUCLEOTIDE SEQUENCE [LARGE SCALE GENOMIC DNA]</scope>
    <source>
        <strain evidence="1 2">NPDC058546</strain>
    </source>
</reference>
<keyword evidence="2" id="KW-1185">Reference proteome</keyword>
<organism evidence="1 2">
    <name type="scientific">Streptomyces sindenensis</name>
    <dbReference type="NCBI Taxonomy" id="67363"/>
    <lineage>
        <taxon>Bacteria</taxon>
        <taxon>Bacillati</taxon>
        <taxon>Actinomycetota</taxon>
        <taxon>Actinomycetes</taxon>
        <taxon>Kitasatosporales</taxon>
        <taxon>Streptomycetaceae</taxon>
        <taxon>Streptomyces</taxon>
    </lineage>
</organism>
<gene>
    <name evidence="1" type="ORF">ACFWSS_19125</name>
</gene>